<keyword evidence="3" id="KW-1133">Transmembrane helix</keyword>
<feature type="transmembrane region" description="Helical" evidence="3">
    <location>
        <begin position="579"/>
        <end position="604"/>
    </location>
</feature>
<organism evidence="5 6">
    <name type="scientific">Algimonas porphyrae</name>
    <dbReference type="NCBI Taxonomy" id="1128113"/>
    <lineage>
        <taxon>Bacteria</taxon>
        <taxon>Pseudomonadati</taxon>
        <taxon>Pseudomonadota</taxon>
        <taxon>Alphaproteobacteria</taxon>
        <taxon>Maricaulales</taxon>
        <taxon>Robiginitomaculaceae</taxon>
        <taxon>Algimonas</taxon>
    </lineage>
</organism>
<dbReference type="Pfam" id="PF10145">
    <property type="entry name" value="PhageMin_Tail"/>
    <property type="match status" value="1"/>
</dbReference>
<dbReference type="PANTHER" id="PTHR37813">
    <property type="entry name" value="FELS-2 PROPHAGE PROTEIN"/>
    <property type="match status" value="1"/>
</dbReference>
<keyword evidence="6" id="KW-1185">Reference proteome</keyword>
<protein>
    <recommendedName>
        <fullName evidence="4">Phage tail tape measure protein domain-containing protein</fullName>
    </recommendedName>
</protein>
<evidence type="ECO:0000259" key="4">
    <source>
        <dbReference type="Pfam" id="PF10145"/>
    </source>
</evidence>
<name>A0ABQ5UZ26_9PROT</name>
<gene>
    <name evidence="5" type="ORF">GCM10007854_14710</name>
</gene>
<sequence length="849" mass="90165">MSSKLIKVGLLISGQLSPSVKQATDGAVTNQRRIGTAIEQVNDRLGQGREARRYGRLLNELKRKQQGLGNSSERLDRGIEEVQRRYNAARRAAGFYADEVDDVTRKTRALGDAQRRNHDAIGAGFDRTTVGRAVAMGGLAIAGTGLVSEGNREEEGLYLRTVINARDGDKDAAVRRSRTAAQAFARDSLADEAELIDIEYALNSASLEEDVARAGSRMVHKLSKITRGQSGQVGEIVATTFNNLGDQMTGSAEEKMTEIGNIYARTQFKYQIRDFGQLGASMEYASAASASARLDLVQTAAVIGQLNTAGLQGSRAGTAFSAVMRNMTKAADELGFTMRRGADGGLDLIGTLADLEASLDGLSVDERSDLLGTLFGEEGKVAIVPLLGKLEELRDGHAELADAAQSDLVNEEYARFLNSTNGMWRQGRQLIGQLVTAIGSDMMPVVSVVGRAIGGTLKGLTWAIENVPGLGLTIGVLTTFIIGAAFAMGTATTATWAWNAAMQVSTNRRMLAFYDALKGRIIGVTLAQRASTAAEVGGSLARARSGRVMAAWASTAGTGARQVGLLGRALRFAAIGVRAIGLALTANPIGIVVGLVALGAFAIYKAWRPIKAFFGGLWSEIGPPVMAFGSGITRIGQFLYRINPPLRLVMGGLRQIGAAVRWVGGLLSPMEGEFEGAANAGARFGRLLKGIFSWSPIGLVSRAWKNVAVFYGNLFGQIKSLAGEAVKAIGEKLAAPFRWVGNLWNRIRGVKSEAAGLGVAANDNDIASIGSAFAEAEGFDASGRPVEPSERLQPPAPAGPVSGPVTQNTYEGDRLEAHFHGVLDGEEAARRLEPFLDERSRRRAEAGLR</sequence>
<keyword evidence="1" id="KW-1188">Viral release from host cell</keyword>
<dbReference type="Proteomes" id="UP001161390">
    <property type="component" value="Unassembled WGS sequence"/>
</dbReference>
<feature type="region of interest" description="Disordered" evidence="2">
    <location>
        <begin position="780"/>
        <end position="814"/>
    </location>
</feature>
<keyword evidence="3" id="KW-0812">Transmembrane</keyword>
<feature type="region of interest" description="Disordered" evidence="2">
    <location>
        <begin position="830"/>
        <end position="849"/>
    </location>
</feature>
<evidence type="ECO:0000256" key="3">
    <source>
        <dbReference type="SAM" id="Phobius"/>
    </source>
</evidence>
<evidence type="ECO:0000313" key="5">
    <source>
        <dbReference type="EMBL" id="GLQ20516.1"/>
    </source>
</evidence>
<proteinExistence type="predicted"/>
<evidence type="ECO:0000256" key="1">
    <source>
        <dbReference type="ARBA" id="ARBA00022612"/>
    </source>
</evidence>
<evidence type="ECO:0000313" key="6">
    <source>
        <dbReference type="Proteomes" id="UP001161390"/>
    </source>
</evidence>
<dbReference type="InterPro" id="IPR010090">
    <property type="entry name" value="Phage_tape_meas"/>
</dbReference>
<dbReference type="RefSeq" id="WP_284371197.1">
    <property type="nucleotide sequence ID" value="NZ_BSNJ01000003.1"/>
</dbReference>
<feature type="domain" description="Phage tail tape measure protein" evidence="4">
    <location>
        <begin position="180"/>
        <end position="376"/>
    </location>
</feature>
<dbReference type="NCBIfam" id="TIGR01760">
    <property type="entry name" value="tape_meas_TP901"/>
    <property type="match status" value="1"/>
</dbReference>
<comment type="caution">
    <text evidence="5">The sequence shown here is derived from an EMBL/GenBank/DDBJ whole genome shotgun (WGS) entry which is preliminary data.</text>
</comment>
<accession>A0ABQ5UZ26</accession>
<reference evidence="5" key="2">
    <citation type="submission" date="2023-01" db="EMBL/GenBank/DDBJ databases">
        <title>Draft genome sequence of Algimonas porphyrae strain NBRC 108216.</title>
        <authorList>
            <person name="Sun Q."/>
            <person name="Mori K."/>
        </authorList>
    </citation>
    <scope>NUCLEOTIDE SEQUENCE</scope>
    <source>
        <strain evidence="5">NBRC 108216</strain>
    </source>
</reference>
<reference evidence="5" key="1">
    <citation type="journal article" date="2014" name="Int. J. Syst. Evol. Microbiol.">
        <title>Complete genome of a new Firmicutes species belonging to the dominant human colonic microbiota ('Ruminococcus bicirculans') reveals two chromosomes and a selective capacity to utilize plant glucans.</title>
        <authorList>
            <consortium name="NISC Comparative Sequencing Program"/>
            <person name="Wegmann U."/>
            <person name="Louis P."/>
            <person name="Goesmann A."/>
            <person name="Henrissat B."/>
            <person name="Duncan S.H."/>
            <person name="Flint H.J."/>
        </authorList>
    </citation>
    <scope>NUCLEOTIDE SEQUENCE</scope>
    <source>
        <strain evidence="5">NBRC 108216</strain>
    </source>
</reference>
<evidence type="ECO:0000256" key="2">
    <source>
        <dbReference type="SAM" id="MobiDB-lite"/>
    </source>
</evidence>
<dbReference type="PANTHER" id="PTHR37813:SF1">
    <property type="entry name" value="FELS-2 PROPHAGE PROTEIN"/>
    <property type="match status" value="1"/>
</dbReference>
<dbReference type="EMBL" id="BSNJ01000003">
    <property type="protein sequence ID" value="GLQ20516.1"/>
    <property type="molecule type" value="Genomic_DNA"/>
</dbReference>
<keyword evidence="3" id="KW-0472">Membrane</keyword>